<sequence>MRLSFLPPYVRQSLSVPTALRLVPISVVLLAGIVLTTLTHRILDDHRDLVVHTHEVIETTKDVLIGLDDAETGQRGYLLSGDRRYLEPYVRALERLATLQTTLREQISDNDDQLALAKRLEGLIAVKLGELNDSIELHDRDGFEAARGREIAMMERGTMDTIRQEIGAITEGEKALLRERDTQVEEAERWVRLVAILVGLASVLTRAGVEFYLTRRGLDVRVIAPDGTPLPRPPS</sequence>
<organism evidence="2 3">
    <name type="scientific">Aureimonas pseudogalii</name>
    <dbReference type="NCBI Taxonomy" id="1744844"/>
    <lineage>
        <taxon>Bacteria</taxon>
        <taxon>Pseudomonadati</taxon>
        <taxon>Pseudomonadota</taxon>
        <taxon>Alphaproteobacteria</taxon>
        <taxon>Hyphomicrobiales</taxon>
        <taxon>Aurantimonadaceae</taxon>
        <taxon>Aureimonas</taxon>
    </lineage>
</organism>
<name>A0A7W6H696_9HYPH</name>
<comment type="caution">
    <text evidence="2">The sequence shown here is derived from an EMBL/GenBank/DDBJ whole genome shotgun (WGS) entry which is preliminary data.</text>
</comment>
<dbReference type="AlphaFoldDB" id="A0A7W6H696"/>
<reference evidence="2 3" key="1">
    <citation type="submission" date="2020-08" db="EMBL/GenBank/DDBJ databases">
        <title>Genomic Encyclopedia of Type Strains, Phase IV (KMG-IV): sequencing the most valuable type-strain genomes for metagenomic binning, comparative biology and taxonomic classification.</title>
        <authorList>
            <person name="Goeker M."/>
        </authorList>
    </citation>
    <scope>NUCLEOTIDE SEQUENCE [LARGE SCALE GENOMIC DNA]</scope>
    <source>
        <strain evidence="2 3">DSM 102238</strain>
    </source>
</reference>
<dbReference type="Proteomes" id="UP000542776">
    <property type="component" value="Unassembled WGS sequence"/>
</dbReference>
<protein>
    <submittedName>
        <fullName evidence="2">Methyl-accepting chemotaxis protein</fullName>
    </submittedName>
</protein>
<dbReference type="EMBL" id="JACIEK010000009">
    <property type="protein sequence ID" value="MBB3999369.1"/>
    <property type="molecule type" value="Genomic_DNA"/>
</dbReference>
<proteinExistence type="predicted"/>
<evidence type="ECO:0000313" key="2">
    <source>
        <dbReference type="EMBL" id="MBB3999369.1"/>
    </source>
</evidence>
<dbReference type="InterPro" id="IPR007891">
    <property type="entry name" value="CHASE3"/>
</dbReference>
<accession>A0A7W6H696</accession>
<evidence type="ECO:0000313" key="3">
    <source>
        <dbReference type="Proteomes" id="UP000542776"/>
    </source>
</evidence>
<keyword evidence="3" id="KW-1185">Reference proteome</keyword>
<gene>
    <name evidence="2" type="ORF">GGR04_003238</name>
</gene>
<dbReference type="RefSeq" id="WP_183200912.1">
    <property type="nucleotide sequence ID" value="NZ_JACIEK010000009.1"/>
</dbReference>
<dbReference type="Pfam" id="PF05227">
    <property type="entry name" value="CHASE3"/>
    <property type="match status" value="1"/>
</dbReference>
<feature type="domain" description="CHASE3" evidence="1">
    <location>
        <begin position="48"/>
        <end position="182"/>
    </location>
</feature>
<dbReference type="CDD" id="cd19410">
    <property type="entry name" value="HK9-like_sensor"/>
    <property type="match status" value="1"/>
</dbReference>
<evidence type="ECO:0000259" key="1">
    <source>
        <dbReference type="Pfam" id="PF05227"/>
    </source>
</evidence>